<gene>
    <name evidence="2" type="ORF">IZO911_LOCUS14117</name>
</gene>
<protein>
    <recommendedName>
        <fullName evidence="1">Carboxylesterase type B domain-containing protein</fullName>
    </recommendedName>
</protein>
<organism evidence="2 3">
    <name type="scientific">Adineta steineri</name>
    <dbReference type="NCBI Taxonomy" id="433720"/>
    <lineage>
        <taxon>Eukaryota</taxon>
        <taxon>Metazoa</taxon>
        <taxon>Spiralia</taxon>
        <taxon>Gnathifera</taxon>
        <taxon>Rotifera</taxon>
        <taxon>Eurotatoria</taxon>
        <taxon>Bdelloidea</taxon>
        <taxon>Adinetida</taxon>
        <taxon>Adinetidae</taxon>
        <taxon>Adineta</taxon>
    </lineage>
</organism>
<comment type="caution">
    <text evidence="2">The sequence shown here is derived from an EMBL/GenBank/DDBJ whole genome shotgun (WGS) entry which is preliminary data.</text>
</comment>
<sequence>MLPLPKVLVTKVKRHRRHSITHHSKKGRVSNVVRVTRIKSRLDGSFRTNRQSVPSVSKINMSIADVNIKSTLGQEVKNNVNQPQILQSTMTNSAVPLISSVARQSTLPNRFSSKVVPSNSYDPLRSTIHSNLSSVSTTKQSRFSLGDRRHAGALSVIDLGAVKDSVNLYQTAISQSGLGSPGTYSSYYNMNNALNYSNSIVQRLHCTNDDKQKTLSCLRNTSFKDLLKAYDNRYTKPIIDNYFFPLYPPLAIQNGTYNNVSLIMGNNDYEQPICHQHPFMNFKEAIALLSQSIEQKWLQIIVDYYHLNNCSSKRSANITRCCNIVRLILMDKIYDCDIRRIFNAFYRTYDQQNEKKKLFSYHLNCYPRCPLVTDEGICRHSSELPFVFGTVSDADSHREIHCKWNNQSRIFSNGIISHWINIATTGIPLSQWPIYDPSMLQYFYFTPDHNFSSVTWNRNCSFFDEMETKGVLETFGNNT</sequence>
<dbReference type="InterPro" id="IPR029058">
    <property type="entry name" value="AB_hydrolase_fold"/>
</dbReference>
<reference evidence="2" key="1">
    <citation type="submission" date="2021-02" db="EMBL/GenBank/DDBJ databases">
        <authorList>
            <person name="Nowell W R."/>
        </authorList>
    </citation>
    <scope>NUCLEOTIDE SEQUENCE</scope>
</reference>
<dbReference type="Gene3D" id="3.40.50.1820">
    <property type="entry name" value="alpha/beta hydrolase"/>
    <property type="match status" value="1"/>
</dbReference>
<accession>A0A814C4H3</accession>
<dbReference type="Proteomes" id="UP000663860">
    <property type="component" value="Unassembled WGS sequence"/>
</dbReference>
<dbReference type="SUPFAM" id="SSF53474">
    <property type="entry name" value="alpha/beta-Hydrolases"/>
    <property type="match status" value="1"/>
</dbReference>
<name>A0A814C4H3_9BILA</name>
<dbReference type="AlphaFoldDB" id="A0A814C4H3"/>
<dbReference type="PANTHER" id="PTHR11559">
    <property type="entry name" value="CARBOXYLESTERASE"/>
    <property type="match status" value="1"/>
</dbReference>
<evidence type="ECO:0000313" key="3">
    <source>
        <dbReference type="Proteomes" id="UP000663860"/>
    </source>
</evidence>
<proteinExistence type="predicted"/>
<dbReference type="InterPro" id="IPR002018">
    <property type="entry name" value="CarbesteraseB"/>
</dbReference>
<dbReference type="EMBL" id="CAJNOE010000116">
    <property type="protein sequence ID" value="CAF0935333.1"/>
    <property type="molecule type" value="Genomic_DNA"/>
</dbReference>
<dbReference type="Pfam" id="PF00135">
    <property type="entry name" value="COesterase"/>
    <property type="match status" value="1"/>
</dbReference>
<feature type="domain" description="Carboxylesterase type B" evidence="1">
    <location>
        <begin position="150"/>
        <end position="462"/>
    </location>
</feature>
<dbReference type="InterPro" id="IPR050309">
    <property type="entry name" value="Type-B_Carboxylest/Lipase"/>
</dbReference>
<evidence type="ECO:0000313" key="2">
    <source>
        <dbReference type="EMBL" id="CAF0935333.1"/>
    </source>
</evidence>
<evidence type="ECO:0000259" key="1">
    <source>
        <dbReference type="Pfam" id="PF00135"/>
    </source>
</evidence>